<reference evidence="1 2" key="1">
    <citation type="submission" date="2016-04" db="EMBL/GenBank/DDBJ databases">
        <title>Genome sequence of Methanobrevibacter cuticularis DSM 11139.</title>
        <authorList>
            <person name="Poehlein A."/>
            <person name="Seedorf H."/>
            <person name="Daniel R."/>
        </authorList>
    </citation>
    <scope>NUCLEOTIDE SEQUENCE [LARGE SCALE GENOMIC DNA]</scope>
    <source>
        <strain evidence="1 2">DSM 11139</strain>
    </source>
</reference>
<dbReference type="STRING" id="47311.MBCUT_13040"/>
<comment type="caution">
    <text evidence="1">The sequence shown here is derived from an EMBL/GenBank/DDBJ whole genome shotgun (WGS) entry which is preliminary data.</text>
</comment>
<keyword evidence="2" id="KW-1185">Reference proteome</keyword>
<evidence type="ECO:0000313" key="1">
    <source>
        <dbReference type="EMBL" id="KZX15800.1"/>
    </source>
</evidence>
<dbReference type="PATRIC" id="fig|47311.3.peg.1425"/>
<proteinExistence type="predicted"/>
<evidence type="ECO:0008006" key="3">
    <source>
        <dbReference type="Google" id="ProtNLM"/>
    </source>
</evidence>
<organism evidence="1 2">
    <name type="scientific">Methanobrevibacter cuticularis</name>
    <dbReference type="NCBI Taxonomy" id="47311"/>
    <lineage>
        <taxon>Archaea</taxon>
        <taxon>Methanobacteriati</taxon>
        <taxon>Methanobacteriota</taxon>
        <taxon>Methanomada group</taxon>
        <taxon>Methanobacteria</taxon>
        <taxon>Methanobacteriales</taxon>
        <taxon>Methanobacteriaceae</taxon>
        <taxon>Methanobrevibacter</taxon>
    </lineage>
</organism>
<evidence type="ECO:0000313" key="2">
    <source>
        <dbReference type="Proteomes" id="UP000077275"/>
    </source>
</evidence>
<dbReference type="Proteomes" id="UP000077275">
    <property type="component" value="Unassembled WGS sequence"/>
</dbReference>
<name>A0A166DNV5_9EURY</name>
<dbReference type="InterPro" id="IPR029060">
    <property type="entry name" value="PIN-like_dom_sf"/>
</dbReference>
<dbReference type="Gene3D" id="3.40.50.1010">
    <property type="entry name" value="5'-nuclease"/>
    <property type="match status" value="1"/>
</dbReference>
<gene>
    <name evidence="1" type="ORF">MBCUT_13040</name>
</gene>
<accession>A0A166DNV5</accession>
<dbReference type="EMBL" id="LWMW01000108">
    <property type="protein sequence ID" value="KZX15800.1"/>
    <property type="molecule type" value="Genomic_DNA"/>
</dbReference>
<dbReference type="SUPFAM" id="SSF88723">
    <property type="entry name" value="PIN domain-like"/>
    <property type="match status" value="1"/>
</dbReference>
<dbReference type="RefSeq" id="WP_067259880.1">
    <property type="nucleotide sequence ID" value="NZ_LWMW01000108.1"/>
</dbReference>
<protein>
    <recommendedName>
        <fullName evidence="3">PIN domain-containing protein</fullName>
    </recommendedName>
</protein>
<sequence length="59" mass="6921">MILWILAIFHYRQALDGTLVNPIGFFDNLIYIVMLNNDIKEIISFDKDFDIFEDIGRIG</sequence>
<dbReference type="AlphaFoldDB" id="A0A166DNV5"/>